<dbReference type="Gene3D" id="1.10.443.10">
    <property type="entry name" value="Intergrase catalytic core"/>
    <property type="match status" value="1"/>
</dbReference>
<keyword evidence="7" id="KW-1185">Reference proteome</keyword>
<dbReference type="EMBL" id="SNYV01000011">
    <property type="protein sequence ID" value="TDQ79604.1"/>
    <property type="molecule type" value="Genomic_DNA"/>
</dbReference>
<reference evidence="6 7" key="1">
    <citation type="submission" date="2019-03" db="EMBL/GenBank/DDBJ databases">
        <title>Genomic Encyclopedia of Archaeal and Bacterial Type Strains, Phase II (KMG-II): from individual species to whole genera.</title>
        <authorList>
            <person name="Goeker M."/>
        </authorList>
    </citation>
    <scope>NUCLEOTIDE SEQUENCE [LARGE SCALE GENOMIC DNA]</scope>
    <source>
        <strain evidence="6 7">DSM 28353</strain>
    </source>
</reference>
<dbReference type="RefSeq" id="WP_133583381.1">
    <property type="nucleotide sequence ID" value="NZ_SNYV01000011.1"/>
</dbReference>
<evidence type="ECO:0000313" key="6">
    <source>
        <dbReference type="EMBL" id="TDQ79604.1"/>
    </source>
</evidence>
<dbReference type="Proteomes" id="UP000295292">
    <property type="component" value="Unassembled WGS sequence"/>
</dbReference>
<keyword evidence="3" id="KW-0238">DNA-binding</keyword>
<dbReference type="GO" id="GO:0003677">
    <property type="term" value="F:DNA binding"/>
    <property type="evidence" value="ECO:0007669"/>
    <property type="project" value="UniProtKB-KW"/>
</dbReference>
<protein>
    <submittedName>
        <fullName evidence="6">Site-specific recombinase XerD</fullName>
    </submittedName>
</protein>
<evidence type="ECO:0000259" key="5">
    <source>
        <dbReference type="PROSITE" id="PS51898"/>
    </source>
</evidence>
<name>A0A4R6WHI9_9SPHI</name>
<dbReference type="Pfam" id="PF02899">
    <property type="entry name" value="Phage_int_SAM_1"/>
    <property type="match status" value="1"/>
</dbReference>
<gene>
    <name evidence="6" type="ORF">CLV99_1049</name>
</gene>
<comment type="caution">
    <text evidence="6">The sequence shown here is derived from an EMBL/GenBank/DDBJ whole genome shotgun (WGS) entry which is preliminary data.</text>
</comment>
<evidence type="ECO:0000256" key="2">
    <source>
        <dbReference type="ARBA" id="ARBA00022908"/>
    </source>
</evidence>
<accession>A0A4R6WHI9</accession>
<dbReference type="InterPro" id="IPR050090">
    <property type="entry name" value="Tyrosine_recombinase_XerCD"/>
</dbReference>
<organism evidence="6 7">
    <name type="scientific">Sphingobacterium yanglingense</name>
    <dbReference type="NCBI Taxonomy" id="1437280"/>
    <lineage>
        <taxon>Bacteria</taxon>
        <taxon>Pseudomonadati</taxon>
        <taxon>Bacteroidota</taxon>
        <taxon>Sphingobacteriia</taxon>
        <taxon>Sphingobacteriales</taxon>
        <taxon>Sphingobacteriaceae</taxon>
        <taxon>Sphingobacterium</taxon>
    </lineage>
</organism>
<dbReference type="InterPro" id="IPR013762">
    <property type="entry name" value="Integrase-like_cat_sf"/>
</dbReference>
<keyword evidence="2" id="KW-0229">DNA integration</keyword>
<dbReference type="Pfam" id="PF00589">
    <property type="entry name" value="Phage_integrase"/>
    <property type="match status" value="1"/>
</dbReference>
<evidence type="ECO:0000256" key="3">
    <source>
        <dbReference type="ARBA" id="ARBA00023125"/>
    </source>
</evidence>
<feature type="domain" description="Tyr recombinase" evidence="5">
    <location>
        <begin position="202"/>
        <end position="385"/>
    </location>
</feature>
<evidence type="ECO:0000256" key="1">
    <source>
        <dbReference type="ARBA" id="ARBA00008857"/>
    </source>
</evidence>
<dbReference type="PANTHER" id="PTHR30349:SF64">
    <property type="entry name" value="PROPHAGE INTEGRASE INTD-RELATED"/>
    <property type="match status" value="1"/>
</dbReference>
<dbReference type="PANTHER" id="PTHR30349">
    <property type="entry name" value="PHAGE INTEGRASE-RELATED"/>
    <property type="match status" value="1"/>
</dbReference>
<dbReference type="InterPro" id="IPR010998">
    <property type="entry name" value="Integrase_recombinase_N"/>
</dbReference>
<dbReference type="InterPro" id="IPR011010">
    <property type="entry name" value="DNA_brk_join_enz"/>
</dbReference>
<dbReference type="GO" id="GO:0015074">
    <property type="term" value="P:DNA integration"/>
    <property type="evidence" value="ECO:0007669"/>
    <property type="project" value="UniProtKB-KW"/>
</dbReference>
<dbReference type="Gene3D" id="1.10.150.130">
    <property type="match status" value="1"/>
</dbReference>
<dbReference type="GO" id="GO:0006310">
    <property type="term" value="P:DNA recombination"/>
    <property type="evidence" value="ECO:0007669"/>
    <property type="project" value="UniProtKB-KW"/>
</dbReference>
<dbReference type="AlphaFoldDB" id="A0A4R6WHI9"/>
<dbReference type="InterPro" id="IPR004107">
    <property type="entry name" value="Integrase_SAM-like_N"/>
</dbReference>
<dbReference type="PROSITE" id="PS51898">
    <property type="entry name" value="TYR_RECOMBINASE"/>
    <property type="match status" value="1"/>
</dbReference>
<dbReference type="InterPro" id="IPR002104">
    <property type="entry name" value="Integrase_catalytic"/>
</dbReference>
<evidence type="ECO:0000256" key="4">
    <source>
        <dbReference type="ARBA" id="ARBA00023172"/>
    </source>
</evidence>
<proteinExistence type="inferred from homology"/>
<dbReference type="OrthoDB" id="9806835at2"/>
<evidence type="ECO:0000313" key="7">
    <source>
        <dbReference type="Proteomes" id="UP000295292"/>
    </source>
</evidence>
<dbReference type="SUPFAM" id="SSF56349">
    <property type="entry name" value="DNA breaking-rejoining enzymes"/>
    <property type="match status" value="1"/>
</dbReference>
<comment type="similarity">
    <text evidence="1">Belongs to the 'phage' integrase family.</text>
</comment>
<sequence>MPTYKLINSYDAGGDITKEWFVSYHYLIPEELRKPNGKMYERFKVFNTINCLHTKKERTAQLKLVKTGITELLEAGFNPYEKYLYSDHSYSEKYNICKCIDEYLLFAKSYLKKNSYGPYEDRLLVFKNYLIDQNIDHKRIDQITKENIFDFVNYAKINRELSNKTYNLYLQAIHTFLQFFKENKSDYLKENVCSGIKRLPVQKKGNLPFNNRLFSLVLERMKEHTPYLYQFSRFIYYSCMRPDAELRLLKIGDIDLHRRLIQVPSENSKKNTTQYIPIDDEFLSILSELDLDRYNKHYYLFTKDGMPGPNPVYEGYFRKMFIPVKEACGISRGETLYSFKHTRCIHLVEDGEKLHNIIKLTRHKTLAELMDYLKDMGVILGDEVKLKSRSI</sequence>
<keyword evidence="4" id="KW-0233">DNA recombination</keyword>